<accession>A0A0D0BGU0</accession>
<evidence type="ECO:0000313" key="3">
    <source>
        <dbReference type="Proteomes" id="UP000053593"/>
    </source>
</evidence>
<sequence>MNTSNLYEQPTGLQIGTPRMMSPRSHRTYRSTRSHRPRRHSPNVTNHLDNSRNDTPIPPSPQPVAENLHRDNSTFNVDPAAPMLGAGGDSIQEAMQAEDHRNELRREKNLAGGFMVGLKRALKPTWNGGQQRSDPEAAYGHTPYTADDMYLPGSDHADMEEAHGYTDHSYPAASSSESQPSPSSETMHGTQEYPDDGTTAVDHHSVPMPIPGHYVSPILVEPQLAPDYAKMDSPSPTTSDASLNTYMSRVAKFLRQINELPWIADSRVTVDYYPGQSKRRIRPRPAHRAILSWYNRHAFLPGQNTETLDLDAGASPPPEPAPVILMAETQKSSTEPKPTFQPLVLPTVPIPESQLGSGPTYLAEPIVMPPPPSETQHSARTGRSVVYSVVNPSAPSTSSSSTSPLTQVPPRNLGIDAMTALAQNTTGYTPYQPTGLQYGRAVHEPQSQVLLSPTRTASVAHVRTEAPAQAGSYAYPV</sequence>
<evidence type="ECO:0000256" key="1">
    <source>
        <dbReference type="SAM" id="MobiDB-lite"/>
    </source>
</evidence>
<feature type="compositionally biased region" description="Low complexity" evidence="1">
    <location>
        <begin position="169"/>
        <end position="185"/>
    </location>
</feature>
<feature type="compositionally biased region" description="Basic residues" evidence="1">
    <location>
        <begin position="24"/>
        <end position="41"/>
    </location>
</feature>
<dbReference type="OrthoDB" id="3244156at2759"/>
<feature type="compositionally biased region" description="Basic and acidic residues" evidence="1">
    <location>
        <begin position="155"/>
        <end position="166"/>
    </location>
</feature>
<keyword evidence="3" id="KW-1185">Reference proteome</keyword>
<organism evidence="2 3">
    <name type="scientific">Collybiopsis luxurians FD-317 M1</name>
    <dbReference type="NCBI Taxonomy" id="944289"/>
    <lineage>
        <taxon>Eukaryota</taxon>
        <taxon>Fungi</taxon>
        <taxon>Dikarya</taxon>
        <taxon>Basidiomycota</taxon>
        <taxon>Agaricomycotina</taxon>
        <taxon>Agaricomycetes</taxon>
        <taxon>Agaricomycetidae</taxon>
        <taxon>Agaricales</taxon>
        <taxon>Marasmiineae</taxon>
        <taxon>Omphalotaceae</taxon>
        <taxon>Collybiopsis</taxon>
        <taxon>Collybiopsis luxurians</taxon>
    </lineage>
</organism>
<dbReference type="HOGENOM" id="CLU_572442_0_0_1"/>
<gene>
    <name evidence="2" type="ORF">GYMLUDRAFT_483219</name>
</gene>
<feature type="region of interest" description="Disordered" evidence="1">
    <location>
        <begin position="1"/>
        <end position="64"/>
    </location>
</feature>
<feature type="region of interest" description="Disordered" evidence="1">
    <location>
        <begin position="125"/>
        <end position="207"/>
    </location>
</feature>
<feature type="region of interest" description="Disordered" evidence="1">
    <location>
        <begin position="390"/>
        <end position="411"/>
    </location>
</feature>
<proteinExistence type="predicted"/>
<feature type="compositionally biased region" description="Polar residues" evidence="1">
    <location>
        <begin position="1"/>
        <end position="14"/>
    </location>
</feature>
<name>A0A0D0BGU0_9AGAR</name>
<dbReference type="Proteomes" id="UP000053593">
    <property type="component" value="Unassembled WGS sequence"/>
</dbReference>
<feature type="compositionally biased region" description="Low complexity" evidence="1">
    <location>
        <begin position="390"/>
        <end position="410"/>
    </location>
</feature>
<evidence type="ECO:0000313" key="2">
    <source>
        <dbReference type="EMBL" id="KIK63150.1"/>
    </source>
</evidence>
<protein>
    <submittedName>
        <fullName evidence="2">Uncharacterized protein</fullName>
    </submittedName>
</protein>
<dbReference type="EMBL" id="KN834765">
    <property type="protein sequence ID" value="KIK63150.1"/>
    <property type="molecule type" value="Genomic_DNA"/>
</dbReference>
<reference evidence="2 3" key="1">
    <citation type="submission" date="2014-04" db="EMBL/GenBank/DDBJ databases">
        <title>Evolutionary Origins and Diversification of the Mycorrhizal Mutualists.</title>
        <authorList>
            <consortium name="DOE Joint Genome Institute"/>
            <consortium name="Mycorrhizal Genomics Consortium"/>
            <person name="Kohler A."/>
            <person name="Kuo A."/>
            <person name="Nagy L.G."/>
            <person name="Floudas D."/>
            <person name="Copeland A."/>
            <person name="Barry K.W."/>
            <person name="Cichocki N."/>
            <person name="Veneault-Fourrey C."/>
            <person name="LaButti K."/>
            <person name="Lindquist E.A."/>
            <person name="Lipzen A."/>
            <person name="Lundell T."/>
            <person name="Morin E."/>
            <person name="Murat C."/>
            <person name="Riley R."/>
            <person name="Ohm R."/>
            <person name="Sun H."/>
            <person name="Tunlid A."/>
            <person name="Henrissat B."/>
            <person name="Grigoriev I.V."/>
            <person name="Hibbett D.S."/>
            <person name="Martin F."/>
        </authorList>
    </citation>
    <scope>NUCLEOTIDE SEQUENCE [LARGE SCALE GENOMIC DNA]</scope>
    <source>
        <strain evidence="2 3">FD-317 M1</strain>
    </source>
</reference>
<dbReference type="AlphaFoldDB" id="A0A0D0BGU0"/>